<reference evidence="8 9" key="1">
    <citation type="journal article" date="2018" name="Syst. Appl. Microbiol.">
        <title>A new symbiotic nanoarchaeote (Candidatus Nanoclepta minutus) and its host (Zestosphaera tikiterensis gen. nov., sp. nov.) from a New Zealand hot spring.</title>
        <authorList>
            <person name="St John E."/>
            <person name="Liu Y."/>
            <person name="Podar M."/>
            <person name="Stott M.B."/>
            <person name="Meneghin J."/>
            <person name="Chen Z."/>
            <person name="Lagutin K."/>
            <person name="Mitchell K."/>
            <person name="Reysenbach A.L."/>
        </authorList>
    </citation>
    <scope>NUCLEOTIDE SEQUENCE [LARGE SCALE GENOMIC DNA]</scope>
    <source>
        <strain evidence="8">NZ3</strain>
    </source>
</reference>
<evidence type="ECO:0000256" key="5">
    <source>
        <dbReference type="ARBA" id="ARBA00035163"/>
    </source>
</evidence>
<dbReference type="GO" id="GO:0022627">
    <property type="term" value="C:cytosolic small ribosomal subunit"/>
    <property type="evidence" value="ECO:0007669"/>
    <property type="project" value="UniProtKB-UniRule"/>
</dbReference>
<evidence type="ECO:0000256" key="4">
    <source>
        <dbReference type="ARBA" id="ARBA00023274"/>
    </source>
</evidence>
<keyword evidence="4 6" id="KW-0687">Ribonucleoprotein</keyword>
<dbReference type="Gene3D" id="3.30.860.10">
    <property type="entry name" value="30s Ribosomal Protein S19, Chain A"/>
    <property type="match status" value="1"/>
</dbReference>
<dbReference type="PRINTS" id="PR00975">
    <property type="entry name" value="RIBOSOMALS19"/>
</dbReference>
<keyword evidence="6" id="KW-0699">rRNA-binding</keyword>
<dbReference type="InterPro" id="IPR005713">
    <property type="entry name" value="Ribosomal_uS19_euk/arc"/>
</dbReference>
<dbReference type="PANTHER" id="PTHR11880:SF2">
    <property type="entry name" value="SMALL RIBOSOMAL SUBUNIT PROTEIN US19"/>
    <property type="match status" value="1"/>
</dbReference>
<dbReference type="AlphaFoldDB" id="A0A397WM25"/>
<dbReference type="GO" id="GO:0000028">
    <property type="term" value="P:ribosomal small subunit assembly"/>
    <property type="evidence" value="ECO:0007669"/>
    <property type="project" value="TreeGrafter"/>
</dbReference>
<keyword evidence="6" id="KW-0694">RNA-binding</keyword>
<dbReference type="NCBIfam" id="NF003121">
    <property type="entry name" value="PRK04038.1"/>
    <property type="match status" value="1"/>
</dbReference>
<comment type="caution">
    <text evidence="8">The sequence shown here is derived from an EMBL/GenBank/DDBJ whole genome shotgun (WGS) entry which is preliminary data.</text>
</comment>
<dbReference type="Pfam" id="PF00203">
    <property type="entry name" value="Ribosomal_S19"/>
    <property type="match status" value="1"/>
</dbReference>
<dbReference type="HAMAP" id="MF_00531">
    <property type="entry name" value="Ribosomal_uS19"/>
    <property type="match status" value="1"/>
</dbReference>
<dbReference type="NCBIfam" id="TIGR01025">
    <property type="entry name" value="uS19_arch"/>
    <property type="match status" value="1"/>
</dbReference>
<dbReference type="GO" id="GO:0019843">
    <property type="term" value="F:rRNA binding"/>
    <property type="evidence" value="ECO:0007669"/>
    <property type="project" value="UniProtKB-UniRule"/>
</dbReference>
<evidence type="ECO:0000313" key="9">
    <source>
        <dbReference type="Proteomes" id="UP000266622"/>
    </source>
</evidence>
<dbReference type="Proteomes" id="UP000266622">
    <property type="component" value="Unassembled WGS sequence"/>
</dbReference>
<sequence length="135" mass="15783">MPEFRLRGYTLEDLQKLSIEEFAKKVADARLRRTLFRRLKLGFPPQWERFFEKCKLQKEGKYKKTVKTHAREIPILPFMVGCKVAVHNGKEFVEFEIKPEMIGKRLGDFSHTTKKVKHSAPGIGASRSTKFMKVK</sequence>
<keyword evidence="3 6" id="KW-0689">Ribosomal protein</keyword>
<dbReference type="GO" id="GO:0006412">
    <property type="term" value="P:translation"/>
    <property type="evidence" value="ECO:0007669"/>
    <property type="project" value="UniProtKB-UniRule"/>
</dbReference>
<comment type="similarity">
    <text evidence="2 6 7">Belongs to the universal ribosomal protein uS19 family.</text>
</comment>
<evidence type="ECO:0000256" key="3">
    <source>
        <dbReference type="ARBA" id="ARBA00022980"/>
    </source>
</evidence>
<dbReference type="PIRSF" id="PIRSF002144">
    <property type="entry name" value="Ribosomal_S19"/>
    <property type="match status" value="1"/>
</dbReference>
<name>A0A397WM25_9ARCH</name>
<dbReference type="EMBL" id="MWMI01000008">
    <property type="protein sequence ID" value="RIB35078.1"/>
    <property type="molecule type" value="Genomic_DNA"/>
</dbReference>
<dbReference type="InterPro" id="IPR020934">
    <property type="entry name" value="Ribosomal_uS19_CS"/>
</dbReference>
<evidence type="ECO:0000313" key="8">
    <source>
        <dbReference type="EMBL" id="RIB35078.1"/>
    </source>
</evidence>
<protein>
    <recommendedName>
        <fullName evidence="5 6">Small ribosomal subunit protein uS19</fullName>
    </recommendedName>
</protein>
<dbReference type="InterPro" id="IPR023575">
    <property type="entry name" value="Ribosomal_uS19_SF"/>
</dbReference>
<evidence type="ECO:0000256" key="2">
    <source>
        <dbReference type="ARBA" id="ARBA00007345"/>
    </source>
</evidence>
<organism evidence="8 9">
    <name type="scientific">Candidatus Nanoclepta minutus</name>
    <dbReference type="NCBI Taxonomy" id="1940235"/>
    <lineage>
        <taxon>Archaea</taxon>
        <taxon>Nanobdellota</taxon>
        <taxon>Candidatus Nanoclepta</taxon>
    </lineage>
</organism>
<evidence type="ECO:0000256" key="6">
    <source>
        <dbReference type="HAMAP-Rule" id="MF_00531"/>
    </source>
</evidence>
<comment type="function">
    <text evidence="1 6">Protein S19 forms a complex with S13 that binds strongly to the 16S ribosomal RNA.</text>
</comment>
<gene>
    <name evidence="6" type="primary">rps19p</name>
    <name evidence="8" type="ORF">BXU00_03420</name>
</gene>
<dbReference type="PANTHER" id="PTHR11880">
    <property type="entry name" value="RIBOSOMAL PROTEIN S19P FAMILY MEMBER"/>
    <property type="match status" value="1"/>
</dbReference>
<dbReference type="PROSITE" id="PS00323">
    <property type="entry name" value="RIBOSOMAL_S19"/>
    <property type="match status" value="1"/>
</dbReference>
<evidence type="ECO:0000256" key="1">
    <source>
        <dbReference type="ARBA" id="ARBA00003239"/>
    </source>
</evidence>
<accession>A0A397WM25</accession>
<dbReference type="InterPro" id="IPR002222">
    <property type="entry name" value="Ribosomal_uS19"/>
</dbReference>
<dbReference type="SUPFAM" id="SSF54570">
    <property type="entry name" value="Ribosomal protein S19"/>
    <property type="match status" value="1"/>
</dbReference>
<proteinExistence type="inferred from homology"/>
<evidence type="ECO:0000256" key="7">
    <source>
        <dbReference type="RuleBase" id="RU003485"/>
    </source>
</evidence>
<dbReference type="GO" id="GO:0003735">
    <property type="term" value="F:structural constituent of ribosome"/>
    <property type="evidence" value="ECO:0007669"/>
    <property type="project" value="UniProtKB-UniRule"/>
</dbReference>